<organism evidence="1 2">
    <name type="scientific">Musa troglodytarum</name>
    <name type="common">fe'i banana</name>
    <dbReference type="NCBI Taxonomy" id="320322"/>
    <lineage>
        <taxon>Eukaryota</taxon>
        <taxon>Viridiplantae</taxon>
        <taxon>Streptophyta</taxon>
        <taxon>Embryophyta</taxon>
        <taxon>Tracheophyta</taxon>
        <taxon>Spermatophyta</taxon>
        <taxon>Magnoliopsida</taxon>
        <taxon>Liliopsida</taxon>
        <taxon>Zingiberales</taxon>
        <taxon>Musaceae</taxon>
        <taxon>Musa</taxon>
    </lineage>
</organism>
<name>A0A9E7JYR0_9LILI</name>
<dbReference type="AlphaFoldDB" id="A0A9E7JYR0"/>
<protein>
    <submittedName>
        <fullName evidence="1">Uncharacterized protein</fullName>
    </submittedName>
</protein>
<proteinExistence type="predicted"/>
<gene>
    <name evidence="1" type="ORF">MUK42_36486</name>
</gene>
<keyword evidence="2" id="KW-1185">Reference proteome</keyword>
<dbReference type="Proteomes" id="UP001055439">
    <property type="component" value="Chromosome 4"/>
</dbReference>
<sequence>MLLGVMLSVKAPHSTSFLIQEYFIKDGRIDSLRFLLASSCARKPPWACTRAGCLPLGGFGA</sequence>
<dbReference type="EMBL" id="CP097506">
    <property type="protein sequence ID" value="URD99677.1"/>
    <property type="molecule type" value="Genomic_DNA"/>
</dbReference>
<accession>A0A9E7JYR0</accession>
<evidence type="ECO:0000313" key="2">
    <source>
        <dbReference type="Proteomes" id="UP001055439"/>
    </source>
</evidence>
<evidence type="ECO:0000313" key="1">
    <source>
        <dbReference type="EMBL" id="URD99677.1"/>
    </source>
</evidence>
<reference evidence="1" key="1">
    <citation type="submission" date="2022-05" db="EMBL/GenBank/DDBJ databases">
        <title>The Musa troglodytarum L. genome provides insights into the mechanism of non-climacteric behaviour and enrichment of carotenoids.</title>
        <authorList>
            <person name="Wang J."/>
        </authorList>
    </citation>
    <scope>NUCLEOTIDE SEQUENCE</scope>
    <source>
        <tissue evidence="1">Leaf</tissue>
    </source>
</reference>